<dbReference type="AlphaFoldDB" id="A0A0N5BGM2"/>
<protein>
    <submittedName>
        <fullName evidence="2">Uncharacterized protein</fullName>
    </submittedName>
</protein>
<organism evidence="1 2">
    <name type="scientific">Strongyloides papillosus</name>
    <name type="common">Intestinal threadworm</name>
    <dbReference type="NCBI Taxonomy" id="174720"/>
    <lineage>
        <taxon>Eukaryota</taxon>
        <taxon>Metazoa</taxon>
        <taxon>Ecdysozoa</taxon>
        <taxon>Nematoda</taxon>
        <taxon>Chromadorea</taxon>
        <taxon>Rhabditida</taxon>
        <taxon>Tylenchina</taxon>
        <taxon>Panagrolaimomorpha</taxon>
        <taxon>Strongyloidoidea</taxon>
        <taxon>Strongyloididae</taxon>
        <taxon>Strongyloides</taxon>
    </lineage>
</organism>
<reference evidence="2" key="1">
    <citation type="submission" date="2017-02" db="UniProtKB">
        <authorList>
            <consortium name="WormBaseParasite"/>
        </authorList>
    </citation>
    <scope>IDENTIFICATION</scope>
</reference>
<dbReference type="Proteomes" id="UP000046392">
    <property type="component" value="Unplaced"/>
</dbReference>
<sequence length="97" mass="11127">MQTKCVFDTTNIDQFKKTSQKTPSKNIELKNISKESHLTYKSFTDGSKISPNESCFNENVDTVCMNIIFMAQRMWNHLVELETNQLGVCILVSFKKG</sequence>
<dbReference type="WBParaSite" id="SPAL_0000512225.1">
    <property type="protein sequence ID" value="SPAL_0000512225.1"/>
    <property type="gene ID" value="SPAL_0000512225"/>
</dbReference>
<evidence type="ECO:0000313" key="2">
    <source>
        <dbReference type="WBParaSite" id="SPAL_0000512225.1"/>
    </source>
</evidence>
<proteinExistence type="predicted"/>
<evidence type="ECO:0000313" key="1">
    <source>
        <dbReference type="Proteomes" id="UP000046392"/>
    </source>
</evidence>
<name>A0A0N5BGM2_STREA</name>
<accession>A0A0N5BGM2</accession>
<keyword evidence="1" id="KW-1185">Reference proteome</keyword>